<feature type="domain" description="Heme-copper oxidase subunit III family profile" evidence="10">
    <location>
        <begin position="12"/>
        <end position="271"/>
    </location>
</feature>
<accession>A0A649UDE3</accession>
<sequence>MNVSTIEYKNNQKHPFHLVDPSPWPLVASIGALCMTFGGVMYMHNYSGGGTLFLTGLSTTIFVMYTWWKDIVREGTYEGQHTKEVQQGLRSGMILFIVSEVMFFFAFFWAFFHSSLSPTFDIGGVWPPEGIEVLNPWEVPLLNTVLLLSSGATVTWAHHAIVAGSRKDAFIGLVLTVILAVIFTGFQALEYYTSPFTISDSVYGATFFLATGFHGFHVIIGTIFLTICTIRLIYHHFTREHHFGFEAAAWYWHFVDVVWLFLFVTIYWWGS</sequence>
<feature type="transmembrane region" description="Helical" evidence="9">
    <location>
        <begin position="89"/>
        <end position="112"/>
    </location>
</feature>
<dbReference type="Pfam" id="PF00510">
    <property type="entry name" value="COX3"/>
    <property type="match status" value="1"/>
</dbReference>
<comment type="function">
    <text evidence="8">Component of the cytochrome c oxidase, the last enzyme in the mitochondrial electron transport chain which drives oxidative phosphorylation. The respiratory chain contains 3 multisubunit complexes succinate dehydrogenase (complex II, CII), ubiquinol-cytochrome c oxidoreductase (cytochrome b-c1 complex, complex III, CIII) and cytochrome c oxidase (complex IV, CIV), that cooperate to transfer electrons derived from NADH and succinate to molecular oxygen, creating an electrochemical gradient over the inner membrane that drives transmembrane transport and the ATP synthase. Cytochrome c oxidase is the component of the respiratory chain that catalyzes the reduction of oxygen to water. Electrons originating from reduced cytochrome c in the intermembrane space (IMS) are transferred via the dinuclear copper A center (CU(A)) of subunit 2 and heme A of subunit 1 to the active site in subunit 1, a binuclear center (BNC) formed by heme A3 and copper B (CU(B)). The BNC reduces molecular oxygen to 2 water molecules using 4 electrons from cytochrome c in the IMS and 4 protons from the mitochondrial matrix.</text>
</comment>
<organism evidence="12">
    <name type="scientific">Aureococcus anophagefferens</name>
    <name type="common">Harmful bloom alga</name>
    <dbReference type="NCBI Taxonomy" id="44056"/>
    <lineage>
        <taxon>Eukaryota</taxon>
        <taxon>Sar</taxon>
        <taxon>Stramenopiles</taxon>
        <taxon>Ochrophyta</taxon>
        <taxon>Pelagophyceae</taxon>
        <taxon>Pelagomonadales</taxon>
        <taxon>Pelagomonadaceae</taxon>
        <taxon>Aureococcus</taxon>
    </lineage>
</organism>
<gene>
    <name evidence="12" type="primary">cox3</name>
    <name evidence="11" type="ORF">SO694_mt00002</name>
</gene>
<evidence type="ECO:0000259" key="10">
    <source>
        <dbReference type="PROSITE" id="PS50253"/>
    </source>
</evidence>
<dbReference type="AlphaFoldDB" id="A0A649UDE3"/>
<dbReference type="Proteomes" id="UP001363151">
    <property type="component" value="Unassembled WGS sequence"/>
</dbReference>
<evidence type="ECO:0000313" key="15">
    <source>
        <dbReference type="EMBL" id="QQW50233.1"/>
    </source>
</evidence>
<dbReference type="GO" id="GO:0031967">
    <property type="term" value="C:organelle envelope"/>
    <property type="evidence" value="ECO:0007669"/>
    <property type="project" value="UniProtKB-ARBA"/>
</dbReference>
<dbReference type="InterPro" id="IPR000298">
    <property type="entry name" value="Cyt_c_oxidase-like_su3"/>
</dbReference>
<proteinExistence type="inferred from homology"/>
<feature type="transmembrane region" description="Helical" evidence="9">
    <location>
        <begin position="201"/>
        <end position="228"/>
    </location>
</feature>
<keyword evidence="7 9" id="KW-0472">Membrane</keyword>
<keyword evidence="5" id="KW-1278">Translocase</keyword>
<keyword evidence="4 8" id="KW-0812">Transmembrane</keyword>
<dbReference type="GO" id="GO:0004129">
    <property type="term" value="F:cytochrome-c oxidase activity"/>
    <property type="evidence" value="ECO:0007669"/>
    <property type="project" value="InterPro"/>
</dbReference>
<feature type="transmembrane region" description="Helical" evidence="9">
    <location>
        <begin position="169"/>
        <end position="189"/>
    </location>
</feature>
<evidence type="ECO:0000256" key="7">
    <source>
        <dbReference type="ARBA" id="ARBA00023136"/>
    </source>
</evidence>
<evidence type="ECO:0000256" key="3">
    <source>
        <dbReference type="ARBA" id="ARBA00015944"/>
    </source>
</evidence>
<dbReference type="EMBL" id="MK922345">
    <property type="protein sequence ID" value="QGI24635.1"/>
    <property type="molecule type" value="Genomic_DNA"/>
</dbReference>
<feature type="transmembrane region" description="Helical" evidence="9">
    <location>
        <begin position="49"/>
        <end position="68"/>
    </location>
</feature>
<evidence type="ECO:0000256" key="9">
    <source>
        <dbReference type="SAM" id="Phobius"/>
    </source>
</evidence>
<dbReference type="CDD" id="cd01665">
    <property type="entry name" value="Cyt_c_Oxidase_III"/>
    <property type="match status" value="1"/>
</dbReference>
<comment type="subcellular location">
    <subcellularLocation>
        <location evidence="1">Membrane</location>
        <topology evidence="1">Multi-pass membrane protein</topology>
    </subcellularLocation>
</comment>
<reference evidence="11 18" key="3">
    <citation type="submission" date="2024-03" db="EMBL/GenBank/DDBJ databases">
        <title>Aureococcus anophagefferens CCMP1851 and Kratosvirus quantuckense: Draft genome of a second virus-susceptible host strain in the model system.</title>
        <authorList>
            <person name="Chase E."/>
            <person name="Truchon A.R."/>
            <person name="Schepens W."/>
            <person name="Wilhelm S.W."/>
        </authorList>
    </citation>
    <scope>NUCLEOTIDE SEQUENCE [LARGE SCALE GENOMIC DNA]</scope>
    <source>
        <strain evidence="11 18">CCMP1851</strain>
    </source>
</reference>
<evidence type="ECO:0000313" key="18">
    <source>
        <dbReference type="Proteomes" id="UP001363151"/>
    </source>
</evidence>
<geneLocation type="mitochondrion" evidence="12"/>
<dbReference type="GO" id="GO:0045277">
    <property type="term" value="C:respiratory chain complex IV"/>
    <property type="evidence" value="ECO:0007669"/>
    <property type="project" value="UniProtKB-ARBA"/>
</dbReference>
<dbReference type="InterPro" id="IPR013833">
    <property type="entry name" value="Cyt_c_oxidase_su3_a-hlx"/>
</dbReference>
<keyword evidence="6 9" id="KW-1133">Transmembrane helix</keyword>
<protein>
    <recommendedName>
        <fullName evidence="3 8">Cytochrome c oxidase subunit 3</fullName>
    </recommendedName>
</protein>
<reference evidence="12" key="1">
    <citation type="journal article" date="2019" name="J. Appl. Phycol.">
        <title>Construction and comparative analysis of mitochondrial genome in the brown tide forming alga Aureococcus anophagefferens (Pelagophyceae, Ochrophyta).</title>
        <authorList>
            <person name="Liu F."/>
            <person name="Liu S."/>
            <person name="Huang T."/>
            <person name="Chen N."/>
        </authorList>
    </citation>
    <scope>NUCLEOTIDE SEQUENCE</scope>
</reference>
<dbReference type="EMBL" id="MW438345">
    <property type="protein sequence ID" value="QQW50190.1"/>
    <property type="molecule type" value="Genomic_DNA"/>
</dbReference>
<keyword evidence="18" id="KW-1185">Reference proteome</keyword>
<feature type="transmembrane region" description="Helical" evidence="9">
    <location>
        <begin position="249"/>
        <end position="269"/>
    </location>
</feature>
<evidence type="ECO:0000256" key="5">
    <source>
        <dbReference type="ARBA" id="ARBA00022967"/>
    </source>
</evidence>
<dbReference type="PANTHER" id="PTHR11403:SF7">
    <property type="entry name" value="CYTOCHROME C OXIDASE SUBUNIT 3"/>
    <property type="match status" value="1"/>
</dbReference>
<dbReference type="FunFam" id="1.10.287.70:FF:000082">
    <property type="entry name" value="Cytochrome c oxidase subunit 3"/>
    <property type="match status" value="1"/>
</dbReference>
<evidence type="ECO:0000313" key="12">
    <source>
        <dbReference type="EMBL" id="QGI24635.1"/>
    </source>
</evidence>
<dbReference type="EMBL" id="MW438346">
    <property type="protein sequence ID" value="QQW50233.1"/>
    <property type="molecule type" value="Genomic_DNA"/>
</dbReference>
<evidence type="ECO:0000256" key="1">
    <source>
        <dbReference type="ARBA" id="ARBA00004141"/>
    </source>
</evidence>
<dbReference type="InterPro" id="IPR024791">
    <property type="entry name" value="Cyt_c/ubiquinol_Oxase_su3"/>
</dbReference>
<name>A0A649UDE3_AURAN</name>
<evidence type="ECO:0000256" key="8">
    <source>
        <dbReference type="RuleBase" id="RU003375"/>
    </source>
</evidence>
<keyword evidence="8 12" id="KW-0496">Mitochondrion</keyword>
<evidence type="ECO:0000313" key="16">
    <source>
        <dbReference type="EMBL" id="QQW50277.1"/>
    </source>
</evidence>
<dbReference type="Gene3D" id="1.20.120.80">
    <property type="entry name" value="Cytochrome c oxidase, subunit III, four-helix bundle"/>
    <property type="match status" value="1"/>
</dbReference>
<dbReference type="PANTHER" id="PTHR11403">
    <property type="entry name" value="CYTOCHROME C OXIDASE SUBUNIT III"/>
    <property type="match status" value="1"/>
</dbReference>
<evidence type="ECO:0000256" key="4">
    <source>
        <dbReference type="ARBA" id="ARBA00022692"/>
    </source>
</evidence>
<dbReference type="EMBL" id="MW438347">
    <property type="protein sequence ID" value="QQW50277.1"/>
    <property type="molecule type" value="Genomic_DNA"/>
</dbReference>
<dbReference type="PROSITE" id="PS50253">
    <property type="entry name" value="COX3"/>
    <property type="match status" value="1"/>
</dbReference>
<evidence type="ECO:0000313" key="13">
    <source>
        <dbReference type="EMBL" id="QQW50146.1"/>
    </source>
</evidence>
<reference evidence="13" key="2">
    <citation type="journal article" date="2021" name="Genome Biol. Evol.">
        <title>Mitochondrial genome evolution in pelagophyte algae.</title>
        <authorList>
            <person name="Sibbald S.J."/>
            <person name="Lawton M."/>
            <person name="Archibald J.M."/>
        </authorList>
    </citation>
    <scope>NUCLEOTIDE SEQUENCE</scope>
    <source>
        <strain evidence="14">CCMP1707</strain>
        <strain evidence="15">CCMP1708</strain>
        <strain evidence="13">CCMP1850</strain>
        <strain evidence="17">CCMP1984</strain>
        <strain evidence="16">CCMP3368</strain>
    </source>
</reference>
<dbReference type="EMBL" id="JBBJCI010000303">
    <property type="protein sequence ID" value="KAK7234887.1"/>
    <property type="molecule type" value="Genomic_DNA"/>
</dbReference>
<evidence type="ECO:0000313" key="11">
    <source>
        <dbReference type="EMBL" id="KAK7234887.1"/>
    </source>
</evidence>
<dbReference type="GO" id="GO:0005739">
    <property type="term" value="C:mitochondrion"/>
    <property type="evidence" value="ECO:0007669"/>
    <property type="project" value="TreeGrafter"/>
</dbReference>
<evidence type="ECO:0000256" key="2">
    <source>
        <dbReference type="ARBA" id="ARBA00010581"/>
    </source>
</evidence>
<dbReference type="FunFam" id="1.20.120.80:FF:000002">
    <property type="entry name" value="Cytochrome c oxidase subunit 3"/>
    <property type="match status" value="1"/>
</dbReference>
<evidence type="ECO:0000313" key="17">
    <source>
        <dbReference type="EMBL" id="QQW50321.1"/>
    </source>
</evidence>
<dbReference type="Gene3D" id="1.10.287.70">
    <property type="match status" value="1"/>
</dbReference>
<evidence type="ECO:0000256" key="6">
    <source>
        <dbReference type="ARBA" id="ARBA00022989"/>
    </source>
</evidence>
<feature type="transmembrane region" description="Helical" evidence="9">
    <location>
        <begin position="139"/>
        <end position="157"/>
    </location>
</feature>
<dbReference type="GO" id="GO:0031090">
    <property type="term" value="C:organelle membrane"/>
    <property type="evidence" value="ECO:0007669"/>
    <property type="project" value="UniProtKB-ARBA"/>
</dbReference>
<dbReference type="InterPro" id="IPR035973">
    <property type="entry name" value="Cyt_c_oxidase_su3-like_sf"/>
</dbReference>
<dbReference type="EMBL" id="MW438344">
    <property type="protein sequence ID" value="QQW50146.1"/>
    <property type="molecule type" value="Genomic_DNA"/>
</dbReference>
<dbReference type="SUPFAM" id="SSF81452">
    <property type="entry name" value="Cytochrome c oxidase subunit III-like"/>
    <property type="match status" value="1"/>
</dbReference>
<dbReference type="EMBL" id="MW438348">
    <property type="protein sequence ID" value="QQW50321.1"/>
    <property type="molecule type" value="Genomic_DNA"/>
</dbReference>
<dbReference type="GO" id="GO:0006123">
    <property type="term" value="P:mitochondrial electron transport, cytochrome c to oxygen"/>
    <property type="evidence" value="ECO:0007669"/>
    <property type="project" value="UniProtKB-ARBA"/>
</dbReference>
<comment type="similarity">
    <text evidence="2 8">Belongs to the cytochrome c oxidase subunit 3 family.</text>
</comment>
<dbReference type="InterPro" id="IPR033945">
    <property type="entry name" value="Cyt_c_oxase_su3_dom"/>
</dbReference>
<evidence type="ECO:0000313" key="14">
    <source>
        <dbReference type="EMBL" id="QQW50190.1"/>
    </source>
</evidence>
<feature type="transmembrane region" description="Helical" evidence="9">
    <location>
        <begin position="23"/>
        <end position="43"/>
    </location>
</feature>